<evidence type="ECO:0000313" key="2">
    <source>
        <dbReference type="EMBL" id="SEQ82832.1"/>
    </source>
</evidence>
<dbReference type="RefSeq" id="WP_093287469.1">
    <property type="nucleotide sequence ID" value="NZ_FOFS01000011.1"/>
</dbReference>
<dbReference type="SUPFAM" id="SSF54427">
    <property type="entry name" value="NTF2-like"/>
    <property type="match status" value="1"/>
</dbReference>
<dbReference type="InterPro" id="IPR032710">
    <property type="entry name" value="NTF2-like_dom_sf"/>
</dbReference>
<protein>
    <recommendedName>
        <fullName evidence="1">DUF4440 domain-containing protein</fullName>
    </recommendedName>
</protein>
<evidence type="ECO:0000259" key="1">
    <source>
        <dbReference type="Pfam" id="PF14534"/>
    </source>
</evidence>
<dbReference type="Proteomes" id="UP000199233">
    <property type="component" value="Unassembled WGS sequence"/>
</dbReference>
<evidence type="ECO:0000313" key="3">
    <source>
        <dbReference type="Proteomes" id="UP000199233"/>
    </source>
</evidence>
<dbReference type="EMBL" id="FOFS01000011">
    <property type="protein sequence ID" value="SEQ82832.1"/>
    <property type="molecule type" value="Genomic_DNA"/>
</dbReference>
<proteinExistence type="predicted"/>
<dbReference type="AlphaFoldDB" id="A0A1H9J7S1"/>
<dbReference type="STRING" id="489703.SAMN04488038_11149"/>
<dbReference type="Pfam" id="PF14534">
    <property type="entry name" value="DUF4440"/>
    <property type="match status" value="1"/>
</dbReference>
<feature type="domain" description="DUF4440" evidence="1">
    <location>
        <begin position="8"/>
        <end position="110"/>
    </location>
</feature>
<accession>A0A1H9J7S1</accession>
<reference evidence="2 3" key="1">
    <citation type="submission" date="2016-10" db="EMBL/GenBank/DDBJ databases">
        <authorList>
            <person name="de Groot N.N."/>
        </authorList>
    </citation>
    <scope>NUCLEOTIDE SEQUENCE [LARGE SCALE GENOMIC DNA]</scope>
    <source>
        <strain evidence="2 3">DSM 25927</strain>
    </source>
</reference>
<dbReference type="Gene3D" id="3.10.450.50">
    <property type="match status" value="1"/>
</dbReference>
<keyword evidence="3" id="KW-1185">Reference proteome</keyword>
<name>A0A1H9J7S1_9GAMM</name>
<dbReference type="OrthoDB" id="121974at2"/>
<sequence>MTDLLQHLRTLEAELHHPGVACSGERLAQLLHPQFHEVGRSGRRYDRDTVIAHLAQARGPTALAAQDYVLQALGPDCALLCYQSLHREGDGTQTALRASIWRRTPQGWQLFYHQGTAVPR</sequence>
<gene>
    <name evidence="2" type="ORF">SAMN04488038_11149</name>
</gene>
<organism evidence="2 3">
    <name type="scientific">Solimonas aquatica</name>
    <dbReference type="NCBI Taxonomy" id="489703"/>
    <lineage>
        <taxon>Bacteria</taxon>
        <taxon>Pseudomonadati</taxon>
        <taxon>Pseudomonadota</taxon>
        <taxon>Gammaproteobacteria</taxon>
        <taxon>Nevskiales</taxon>
        <taxon>Nevskiaceae</taxon>
        <taxon>Solimonas</taxon>
    </lineage>
</organism>
<dbReference type="InterPro" id="IPR027843">
    <property type="entry name" value="DUF4440"/>
</dbReference>